<organism evidence="2 3">
    <name type="scientific">Desulfococcus multivorans DSM 2059</name>
    <dbReference type="NCBI Taxonomy" id="1121405"/>
    <lineage>
        <taxon>Bacteria</taxon>
        <taxon>Pseudomonadati</taxon>
        <taxon>Thermodesulfobacteriota</taxon>
        <taxon>Desulfobacteria</taxon>
        <taxon>Desulfobacterales</taxon>
        <taxon>Desulfococcaceae</taxon>
        <taxon>Desulfococcus</taxon>
    </lineage>
</organism>
<evidence type="ECO:0000259" key="1">
    <source>
        <dbReference type="PROSITE" id="PS50910"/>
    </source>
</evidence>
<keyword evidence="3" id="KW-1185">Reference proteome</keyword>
<dbReference type="AlphaFoldDB" id="S7TCC6"/>
<evidence type="ECO:0000313" key="2">
    <source>
        <dbReference type="EMBL" id="EPR34266.1"/>
    </source>
</evidence>
<gene>
    <name evidence="2" type="ORF">dsmv_3350</name>
</gene>
<proteinExistence type="predicted"/>
<comment type="caution">
    <text evidence="2">The sequence shown here is derived from an EMBL/GenBank/DDBJ whole genome shotgun (WGS) entry which is preliminary data.</text>
</comment>
<dbReference type="SMART" id="SM00748">
    <property type="entry name" value="HEPN"/>
    <property type="match status" value="1"/>
</dbReference>
<accession>S7TCC6</accession>
<reference evidence="2 3" key="1">
    <citation type="journal article" date="2013" name="Genome Announc.">
        <title>Draft genome sequences for three mercury-methylating, sulfate-reducing bacteria.</title>
        <authorList>
            <person name="Brown S.D."/>
            <person name="Hurt R.A.Jr."/>
            <person name="Gilmour C.C."/>
            <person name="Elias D.A."/>
        </authorList>
    </citation>
    <scope>NUCLEOTIDE SEQUENCE [LARGE SCALE GENOMIC DNA]</scope>
    <source>
        <strain evidence="2 3">DSM 2059</strain>
    </source>
</reference>
<dbReference type="eggNOG" id="COG2250">
    <property type="taxonomic scope" value="Bacteria"/>
</dbReference>
<dbReference type="InterPro" id="IPR007842">
    <property type="entry name" value="HEPN_dom"/>
</dbReference>
<dbReference type="Gene3D" id="1.20.120.330">
    <property type="entry name" value="Nucleotidyltransferases domain 2"/>
    <property type="match status" value="1"/>
</dbReference>
<dbReference type="PROSITE" id="PS50910">
    <property type="entry name" value="HEPN"/>
    <property type="match status" value="1"/>
</dbReference>
<dbReference type="Proteomes" id="UP000014977">
    <property type="component" value="Unassembled WGS sequence"/>
</dbReference>
<dbReference type="OrthoDB" id="9808176at2"/>
<sequence>MEKRTEEWLRQADYDLDTAYYMHKGGRHIYAVFMCHLAVEKALKGLYYENFRKIPPKSHNLIYLLNEIGIKPPAAPGKFIVKLSTSSIPTRYPENLAKLQKIYSEPVVKDILSKGEEVIGWIKKQL</sequence>
<name>S7TCC6_DESML</name>
<protein>
    <submittedName>
        <fullName evidence="2">HEPN domain protein</fullName>
    </submittedName>
</protein>
<dbReference type="RefSeq" id="WP_020878483.1">
    <property type="nucleotide sequence ID" value="NZ_ATHJ01000118.1"/>
</dbReference>
<dbReference type="Pfam" id="PF05168">
    <property type="entry name" value="HEPN"/>
    <property type="match status" value="1"/>
</dbReference>
<dbReference type="EMBL" id="ATHJ01000118">
    <property type="protein sequence ID" value="EPR34266.1"/>
    <property type="molecule type" value="Genomic_DNA"/>
</dbReference>
<evidence type="ECO:0000313" key="3">
    <source>
        <dbReference type="Proteomes" id="UP000014977"/>
    </source>
</evidence>
<dbReference type="STRING" id="897.B2D07_16910"/>
<dbReference type="SUPFAM" id="SSF81593">
    <property type="entry name" value="Nucleotidyltransferase substrate binding subunit/domain"/>
    <property type="match status" value="1"/>
</dbReference>
<feature type="domain" description="HEPN" evidence="1">
    <location>
        <begin position="9"/>
        <end position="118"/>
    </location>
</feature>